<accession>A0A920CPQ5</accession>
<dbReference type="EMBL" id="BORS01000018">
    <property type="protein sequence ID" value="GIO44487.1"/>
    <property type="molecule type" value="Genomic_DNA"/>
</dbReference>
<reference evidence="1" key="1">
    <citation type="submission" date="2021-03" db="EMBL/GenBank/DDBJ databases">
        <title>Antimicrobial resistance genes in bacteria isolated from Japanese honey, and their potential for conferring macrolide and lincosamide resistance in the American foulbrood pathogen Paenibacillus larvae.</title>
        <authorList>
            <person name="Okamoto M."/>
            <person name="Kumagai M."/>
            <person name="Kanamori H."/>
            <person name="Takamatsu D."/>
        </authorList>
    </citation>
    <scope>NUCLEOTIDE SEQUENCE</scope>
    <source>
        <strain evidence="1">J41TS4</strain>
    </source>
</reference>
<gene>
    <name evidence="1" type="ORF">J41TS4_42450</name>
</gene>
<evidence type="ECO:0000313" key="2">
    <source>
        <dbReference type="Proteomes" id="UP000678895"/>
    </source>
</evidence>
<proteinExistence type="predicted"/>
<name>A0A920CPQ5_9BACL</name>
<protein>
    <submittedName>
        <fullName evidence="1">Uncharacterized protein</fullName>
    </submittedName>
</protein>
<keyword evidence="2" id="KW-1185">Reference proteome</keyword>
<dbReference type="AlphaFoldDB" id="A0A920CPQ5"/>
<comment type="caution">
    <text evidence="1">The sequence shown here is derived from an EMBL/GenBank/DDBJ whole genome shotgun (WGS) entry which is preliminary data.</text>
</comment>
<sequence>MKCSSSNTSVKLEKKNNCPVKRVRILLFFVDGLNIPKIAELVNVTTPKFNRCVDKALKQGAAAVLHKEQRSDQPSKNAPKG</sequence>
<evidence type="ECO:0000313" key="1">
    <source>
        <dbReference type="EMBL" id="GIO44487.1"/>
    </source>
</evidence>
<organism evidence="1 2">
    <name type="scientific">Paenibacillus apis</name>
    <dbReference type="NCBI Taxonomy" id="1792174"/>
    <lineage>
        <taxon>Bacteria</taxon>
        <taxon>Bacillati</taxon>
        <taxon>Bacillota</taxon>
        <taxon>Bacilli</taxon>
        <taxon>Bacillales</taxon>
        <taxon>Paenibacillaceae</taxon>
        <taxon>Paenibacillus</taxon>
    </lineage>
</organism>
<dbReference type="Proteomes" id="UP000678895">
    <property type="component" value="Unassembled WGS sequence"/>
</dbReference>